<evidence type="ECO:0000256" key="6">
    <source>
        <dbReference type="ARBA" id="ARBA00022679"/>
    </source>
</evidence>
<reference evidence="13" key="1">
    <citation type="submission" date="2017-03" db="EMBL/GenBank/DDBJ databases">
        <authorList>
            <person name="Lund M.B."/>
        </authorList>
    </citation>
    <scope>NUCLEOTIDE SEQUENCE [LARGE SCALE GENOMIC DNA]</scope>
</reference>
<dbReference type="NCBIfam" id="NF008967">
    <property type="entry name" value="PRK12313.1"/>
    <property type="match status" value="1"/>
</dbReference>
<evidence type="ECO:0000256" key="10">
    <source>
        <dbReference type="PIRSR" id="PIRSR000463-1"/>
    </source>
</evidence>
<comment type="similarity">
    <text evidence="3 9">Belongs to the glycosyl hydrolase 13 family. GlgB subfamily.</text>
</comment>
<dbReference type="SUPFAM" id="SSF51011">
    <property type="entry name" value="Glycosyl hydrolase domain"/>
    <property type="match status" value="1"/>
</dbReference>
<organism evidence="12 13">
    <name type="scientific">Candidatus Lumbricidiphila eiseniae</name>
    <dbReference type="NCBI Taxonomy" id="1969409"/>
    <lineage>
        <taxon>Bacteria</taxon>
        <taxon>Bacillati</taxon>
        <taxon>Actinomycetota</taxon>
        <taxon>Actinomycetes</taxon>
        <taxon>Micrococcales</taxon>
        <taxon>Microbacteriaceae</taxon>
        <taxon>Candidatus Lumbricidiphila</taxon>
    </lineage>
</organism>
<dbReference type="InterPro" id="IPR006047">
    <property type="entry name" value="GH13_cat_dom"/>
</dbReference>
<dbReference type="Pfam" id="PF02806">
    <property type="entry name" value="Alpha-amylase_C"/>
    <property type="match status" value="1"/>
</dbReference>
<comment type="function">
    <text evidence="9">Catalyzes the formation of the alpha-1,6-glucosidic linkages in glycogen by scission of a 1,4-alpha-linked oligosaccharide from growing alpha-1,4-glucan chains and the subsequent attachment of the oligosaccharide to the alpha-1,6 position.</text>
</comment>
<keyword evidence="6 9" id="KW-0808">Transferase</keyword>
<dbReference type="PANTHER" id="PTHR43651">
    <property type="entry name" value="1,4-ALPHA-GLUCAN-BRANCHING ENZYME"/>
    <property type="match status" value="1"/>
</dbReference>
<name>A0A2A6FT90_9MICO</name>
<dbReference type="CDD" id="cd11322">
    <property type="entry name" value="AmyAc_Glg_BE"/>
    <property type="match status" value="1"/>
</dbReference>
<evidence type="ECO:0000313" key="13">
    <source>
        <dbReference type="Proteomes" id="UP000219994"/>
    </source>
</evidence>
<comment type="caution">
    <text evidence="12">The sequence shown here is derived from an EMBL/GenBank/DDBJ whole genome shotgun (WGS) entry which is preliminary data.</text>
</comment>
<dbReference type="SMART" id="SM00642">
    <property type="entry name" value="Aamy"/>
    <property type="match status" value="1"/>
</dbReference>
<dbReference type="GO" id="GO:0004553">
    <property type="term" value="F:hydrolase activity, hydrolyzing O-glycosyl compounds"/>
    <property type="evidence" value="ECO:0007669"/>
    <property type="project" value="InterPro"/>
</dbReference>
<dbReference type="SUPFAM" id="SSF81296">
    <property type="entry name" value="E set domains"/>
    <property type="match status" value="2"/>
</dbReference>
<dbReference type="EC" id="2.4.1.18" evidence="9"/>
<evidence type="ECO:0000256" key="4">
    <source>
        <dbReference type="ARBA" id="ARBA00022600"/>
    </source>
</evidence>
<dbReference type="PIRSF" id="PIRSF000463">
    <property type="entry name" value="GlgB"/>
    <property type="match status" value="1"/>
</dbReference>
<dbReference type="HAMAP" id="MF_00685">
    <property type="entry name" value="GlgB"/>
    <property type="match status" value="1"/>
</dbReference>
<dbReference type="Pfam" id="PF02922">
    <property type="entry name" value="CBM_48"/>
    <property type="match status" value="1"/>
</dbReference>
<accession>A0A2A6FT90</accession>
<dbReference type="FunFam" id="3.20.20.80:FF:000003">
    <property type="entry name" value="1,4-alpha-glucan branching enzyme GlgB"/>
    <property type="match status" value="1"/>
</dbReference>
<dbReference type="UniPathway" id="UPA00164"/>
<feature type="active site" description="Proton donor" evidence="9 10">
    <location>
        <position position="478"/>
    </location>
</feature>
<dbReference type="GO" id="GO:0043169">
    <property type="term" value="F:cation binding"/>
    <property type="evidence" value="ECO:0007669"/>
    <property type="project" value="InterPro"/>
</dbReference>
<dbReference type="InterPro" id="IPR004193">
    <property type="entry name" value="Glyco_hydro_13_N"/>
</dbReference>
<evidence type="ECO:0000256" key="8">
    <source>
        <dbReference type="ARBA" id="ARBA00023277"/>
    </source>
</evidence>
<comment type="catalytic activity">
    <reaction evidence="1 9">
        <text>Transfers a segment of a (1-&gt;4)-alpha-D-glucan chain to a primary hydroxy group in a similar glucan chain.</text>
        <dbReference type="EC" id="2.4.1.18"/>
    </reaction>
</comment>
<dbReference type="InterPro" id="IPR014756">
    <property type="entry name" value="Ig_E-set"/>
</dbReference>
<feature type="active site" description="Nucleophile" evidence="9 10">
    <location>
        <position position="425"/>
    </location>
</feature>
<dbReference type="Gene3D" id="3.20.20.80">
    <property type="entry name" value="Glycosidases"/>
    <property type="match status" value="1"/>
</dbReference>
<dbReference type="FunFam" id="2.60.40.1180:FF:000002">
    <property type="entry name" value="1,4-alpha-glucan branching enzyme GlgB"/>
    <property type="match status" value="1"/>
</dbReference>
<dbReference type="Pfam" id="PF00128">
    <property type="entry name" value="Alpha-amylase"/>
    <property type="match status" value="1"/>
</dbReference>
<evidence type="ECO:0000256" key="1">
    <source>
        <dbReference type="ARBA" id="ARBA00000826"/>
    </source>
</evidence>
<evidence type="ECO:0000256" key="7">
    <source>
        <dbReference type="ARBA" id="ARBA00023056"/>
    </source>
</evidence>
<comment type="pathway">
    <text evidence="2 9">Glycan biosynthesis; glycogen biosynthesis.</text>
</comment>
<dbReference type="InterPro" id="IPR044143">
    <property type="entry name" value="GlgB_N_E_set_prok"/>
</dbReference>
<protein>
    <recommendedName>
        <fullName evidence="9">1,4-alpha-glucan branching enzyme GlgB</fullName>
        <ecNumber evidence="9">2.4.1.18</ecNumber>
    </recommendedName>
    <alternativeName>
        <fullName evidence="9">1,4-alpha-D-glucan:1,4-alpha-D-glucan 6-glucosyl-transferase</fullName>
    </alternativeName>
    <alternativeName>
        <fullName evidence="9">Alpha-(1-&gt;4)-glucan branching enzyme</fullName>
    </alternativeName>
    <alternativeName>
        <fullName evidence="9">Glycogen branching enzyme</fullName>
        <shortName evidence="9">BE</shortName>
    </alternativeName>
</protein>
<dbReference type="NCBIfam" id="NF003811">
    <property type="entry name" value="PRK05402.1"/>
    <property type="match status" value="1"/>
</dbReference>
<evidence type="ECO:0000256" key="3">
    <source>
        <dbReference type="ARBA" id="ARBA00009000"/>
    </source>
</evidence>
<keyword evidence="7 9" id="KW-0320">Glycogen biosynthesis</keyword>
<dbReference type="GO" id="GO:0005978">
    <property type="term" value="P:glycogen biosynthetic process"/>
    <property type="evidence" value="ECO:0007669"/>
    <property type="project" value="UniProtKB-UniRule"/>
</dbReference>
<dbReference type="InterPro" id="IPR013780">
    <property type="entry name" value="Glyco_hydro_b"/>
</dbReference>
<evidence type="ECO:0000256" key="5">
    <source>
        <dbReference type="ARBA" id="ARBA00022676"/>
    </source>
</evidence>
<dbReference type="GO" id="GO:0003844">
    <property type="term" value="F:1,4-alpha-glucan branching enzyme activity"/>
    <property type="evidence" value="ECO:0007669"/>
    <property type="project" value="UniProtKB-UniRule"/>
</dbReference>
<keyword evidence="5 9" id="KW-0328">Glycosyltransferase</keyword>
<dbReference type="InterPro" id="IPR013783">
    <property type="entry name" value="Ig-like_fold"/>
</dbReference>
<dbReference type="CDD" id="cd02855">
    <property type="entry name" value="E_set_GBE_prok_N"/>
    <property type="match status" value="1"/>
</dbReference>
<dbReference type="InterPro" id="IPR006407">
    <property type="entry name" value="GlgB"/>
</dbReference>
<dbReference type="Proteomes" id="UP000219994">
    <property type="component" value="Unassembled WGS sequence"/>
</dbReference>
<keyword evidence="4 9" id="KW-0321">Glycogen metabolism</keyword>
<dbReference type="AlphaFoldDB" id="A0A2A6FT90"/>
<evidence type="ECO:0000259" key="11">
    <source>
        <dbReference type="SMART" id="SM00642"/>
    </source>
</evidence>
<dbReference type="InterPro" id="IPR054169">
    <property type="entry name" value="GlgB_N"/>
</dbReference>
<dbReference type="InterPro" id="IPR006048">
    <property type="entry name" value="A-amylase/branching_C"/>
</dbReference>
<proteinExistence type="inferred from homology"/>
<dbReference type="GO" id="GO:0005829">
    <property type="term" value="C:cytosol"/>
    <property type="evidence" value="ECO:0007669"/>
    <property type="project" value="TreeGrafter"/>
</dbReference>
<dbReference type="InterPro" id="IPR017853">
    <property type="entry name" value="GH"/>
</dbReference>
<dbReference type="NCBIfam" id="TIGR01515">
    <property type="entry name" value="branching_enzym"/>
    <property type="match status" value="1"/>
</dbReference>
<dbReference type="EMBL" id="NAEP01000023">
    <property type="protein sequence ID" value="PDQ36072.1"/>
    <property type="molecule type" value="Genomic_DNA"/>
</dbReference>
<dbReference type="PANTHER" id="PTHR43651:SF3">
    <property type="entry name" value="1,4-ALPHA-GLUCAN-BRANCHING ENZYME"/>
    <property type="match status" value="1"/>
</dbReference>
<dbReference type="Gene3D" id="2.60.40.1180">
    <property type="entry name" value="Golgi alpha-mannosidase II"/>
    <property type="match status" value="1"/>
</dbReference>
<gene>
    <name evidence="9" type="primary">glgB</name>
    <name evidence="12" type="ORF">B5766_02735</name>
</gene>
<evidence type="ECO:0000313" key="12">
    <source>
        <dbReference type="EMBL" id="PDQ36072.1"/>
    </source>
</evidence>
<sequence>MTQHRATPAPVIADDELRALAEGYHASPHSVLGQHPLTGAGLHRAESHTMIRTRCPLATSVSAEFANGQSFPLQHIGYGIWSGVCGVRFAPYRIHARYGTGHEASVWTTDDPYRFAPTIGELDLHLIAEGRHEQLWQVLGAHSRTMPGVDGDITGVAFTVWAPHARAVRVACEANQWDSAAYAMRTMGSSGVWELFISGIPLGTVYKYEILTAHGDWVMKADPMAARAEIPPGTASVVWQSHYTWDDDEWMSRRAATNPHTRPMSIYELHLGSWRPHRVGGGHGYREIADELIEYLQWLGYTHVEFMPLAEHPFSGSWGYQVTGYFAVTSRFGSPDDLKYLIDRLHGAGIGVLMDWVPGHFPKDEWALGRFDGEALYEHSDPRRGEQKEWGTYVPDFGNPRVRNFLVANALFWLEEMHVDGLRVDAVASMLYLDYSRETGEWLPNVHGGREHYEAISFLQEVSATAYKRNPGIVMIAEESTSWPGVTAMTEHNGLGFGFKWNMGWMHDSLEYLSRNPMHRSYHHNELTFSFLYAFSEHFVLPISHDEVVHGKGSLLSRVPGDSWQQFATVRAYLGFMWAHPGKKLLFMGQEFAQRAEWSHEQGLDWWALDQQPHRQVADYLGTVNKQYRALPALWQLDDEPAGFAWVEGGAGAANVIAFLRFDRGASPLLCIVNFAGIPHESVRLGVPTAGRWREVLNSDALEFGGSGVGNLGSITAVDDPWGPFPASATFTLPPLGTLWFVPE</sequence>
<evidence type="ECO:0000256" key="9">
    <source>
        <dbReference type="HAMAP-Rule" id="MF_00685"/>
    </source>
</evidence>
<dbReference type="SUPFAM" id="SSF51445">
    <property type="entry name" value="(Trans)glycosidases"/>
    <property type="match status" value="1"/>
</dbReference>
<dbReference type="InterPro" id="IPR037439">
    <property type="entry name" value="Branching_enzy"/>
</dbReference>
<dbReference type="Pfam" id="PF22019">
    <property type="entry name" value="GlgB_N"/>
    <property type="match status" value="1"/>
</dbReference>
<keyword evidence="8 9" id="KW-0119">Carbohydrate metabolism</keyword>
<dbReference type="Gene3D" id="2.60.40.10">
    <property type="entry name" value="Immunoglobulins"/>
    <property type="match status" value="2"/>
</dbReference>
<evidence type="ECO:0000256" key="2">
    <source>
        <dbReference type="ARBA" id="ARBA00004964"/>
    </source>
</evidence>
<comment type="subunit">
    <text evidence="9">Monomer.</text>
</comment>
<feature type="domain" description="Glycosyl hydrolase family 13 catalytic" evidence="11">
    <location>
        <begin position="278"/>
        <end position="627"/>
    </location>
</feature>